<reference evidence="1" key="2">
    <citation type="submission" date="2021-10" db="EMBL/GenBank/DDBJ databases">
        <title>Phylogenomics reveals ancestral predisposition of the termite-cultivated fungus Termitomyces towards a domesticated lifestyle.</title>
        <authorList>
            <person name="Auxier B."/>
            <person name="Grum-Grzhimaylo A."/>
            <person name="Cardenas M.E."/>
            <person name="Lodge J.D."/>
            <person name="Laessoe T."/>
            <person name="Pedersen O."/>
            <person name="Smith M.E."/>
            <person name="Kuyper T.W."/>
            <person name="Franco-Molano E.A."/>
            <person name="Baroni T.J."/>
            <person name="Aanen D.K."/>
        </authorList>
    </citation>
    <scope>NUCLEOTIDE SEQUENCE</scope>
    <source>
        <strain evidence="1">D49</strain>
    </source>
</reference>
<evidence type="ECO:0000313" key="1">
    <source>
        <dbReference type="EMBL" id="KAG5636630.1"/>
    </source>
</evidence>
<dbReference type="AlphaFoldDB" id="A0A9P7K570"/>
<name>A0A9P7K570_9AGAR</name>
<sequence length="721" mass="80493">MGTSAGLSQTLQFITSIKLQEREKQRLSHQEHAKILLEADAVGDDLVKKCEILIKAVESWKGSGSITSYTSLGGKLTTENLHLWIESLETHIRHSLMRFDCAKLFGSLFNEWLSSRATGDAQSTRPPHLIFDEKHIDTAALESYLAKLFSGDEASKALGTLRKDLERFGSELKRKTISPTNVQDSIHGLSASGLMDEGKRATLAEFLENATVVEEVASVLNMDMASLESWSWPAEGLAIEMRPFTDPDIVDALLLQYIGIAWQVKLKAGFKRILESKAWRHSHPDLSPALHERNSHQILGVAPEHTNAYPAAGIEHSRRKDREEHLFLGQLSSLANKPSTYDDLLDAPTGTTPDSPAAIKQKLLHIMTTECQLNSTVHGSHAAILSDLEWFGPSLPHASILTILKFFGIPSDWCSFFERFLAAPLRFKQDPEDQPRIRKRGTPISYAISVLCGEAVLFGMDFAVNQRTDGLFLYRMHDDLWLWNANAEKCAVGWKEMNVYADHVGLKFNDLKTGSAYVGKGEPTGLPVGEVRWGLLRFDKDAASFVIDQKDVDTHIAELRRQLASTKSVFGWMNAYKKYMAFFHRNFGGRPAACFGDAHTADIIATLARIQRELFPDIEGGAVAYLRSVIKTRFGISDLPQGYFYLPISSGGLELHHPMIDMFALKKQTDSDGKPQSFKALVEGGDQAKYKEMKEIWENGPSHHGGVAKRPYMDFDEYLAL</sequence>
<dbReference type="OrthoDB" id="74545at2759"/>
<evidence type="ECO:0000313" key="2">
    <source>
        <dbReference type="Proteomes" id="UP000717328"/>
    </source>
</evidence>
<dbReference type="Proteomes" id="UP000717328">
    <property type="component" value="Unassembled WGS sequence"/>
</dbReference>
<accession>A0A9P7K570</accession>
<dbReference type="PANTHER" id="PTHR37015:SF2">
    <property type="entry name" value="REVERSE TRANSCRIPTASE DOMAIN-CONTAINING PROTEIN"/>
    <property type="match status" value="1"/>
</dbReference>
<proteinExistence type="predicted"/>
<keyword evidence="2" id="KW-1185">Reference proteome</keyword>
<reference evidence="1" key="1">
    <citation type="submission" date="2021-02" db="EMBL/GenBank/DDBJ databases">
        <authorList>
            <person name="Nieuwenhuis M."/>
            <person name="Van De Peppel L.J.J."/>
        </authorList>
    </citation>
    <scope>NUCLEOTIDE SEQUENCE</scope>
    <source>
        <strain evidence="1">D49</strain>
    </source>
</reference>
<protein>
    <recommendedName>
        <fullName evidence="3">Reverse transcriptase domain-containing protein</fullName>
    </recommendedName>
</protein>
<evidence type="ECO:0008006" key="3">
    <source>
        <dbReference type="Google" id="ProtNLM"/>
    </source>
</evidence>
<gene>
    <name evidence="1" type="ORF">H0H81_007371</name>
</gene>
<comment type="caution">
    <text evidence="1">The sequence shown here is derived from an EMBL/GenBank/DDBJ whole genome shotgun (WGS) entry which is preliminary data.</text>
</comment>
<dbReference type="PANTHER" id="PTHR37015">
    <property type="entry name" value="REVERSE TRANSCRIPTASE DOMAIN-CONTAINING PROTEIN"/>
    <property type="match status" value="1"/>
</dbReference>
<dbReference type="EMBL" id="JABCKI010005910">
    <property type="protein sequence ID" value="KAG5636630.1"/>
    <property type="molecule type" value="Genomic_DNA"/>
</dbReference>
<organism evidence="1 2">
    <name type="scientific">Sphagnurus paluster</name>
    <dbReference type="NCBI Taxonomy" id="117069"/>
    <lineage>
        <taxon>Eukaryota</taxon>
        <taxon>Fungi</taxon>
        <taxon>Dikarya</taxon>
        <taxon>Basidiomycota</taxon>
        <taxon>Agaricomycotina</taxon>
        <taxon>Agaricomycetes</taxon>
        <taxon>Agaricomycetidae</taxon>
        <taxon>Agaricales</taxon>
        <taxon>Tricholomatineae</taxon>
        <taxon>Lyophyllaceae</taxon>
        <taxon>Sphagnurus</taxon>
    </lineage>
</organism>